<evidence type="ECO:0000313" key="3">
    <source>
        <dbReference type="Proteomes" id="UP000006346"/>
    </source>
</evidence>
<dbReference type="PATRIC" id="fig|768706.3.peg.5276"/>
<evidence type="ECO:0000256" key="1">
    <source>
        <dbReference type="SAM" id="SignalP"/>
    </source>
</evidence>
<gene>
    <name evidence="2" type="ordered locus">Desor_5178</name>
</gene>
<dbReference type="HOGENOM" id="CLU_2972029_0_0_9"/>
<sequence length="58" mass="6664">MKFVLIYLVALSLVLLFNYGAHAKERELGEEKREGEEKDKLLFKEFPNQTSFACGSKP</sequence>
<dbReference type="Proteomes" id="UP000006346">
    <property type="component" value="Chromosome"/>
</dbReference>
<reference evidence="2 3" key="2">
    <citation type="journal article" date="2012" name="J. Bacteriol.">
        <title>Complete genome sequences of Desulfosporosinus orientis DSM765T, Desulfosporosinus youngiae DSM17734T, Desulfosporosinus meridiei DSM13257T, and Desulfosporosinus acidiphilus DSM22704T.</title>
        <authorList>
            <person name="Pester M."/>
            <person name="Brambilla E."/>
            <person name="Alazard D."/>
            <person name="Rattei T."/>
            <person name="Weinmaier T."/>
            <person name="Han J."/>
            <person name="Lucas S."/>
            <person name="Lapidus A."/>
            <person name="Cheng J.F."/>
            <person name="Goodwin L."/>
            <person name="Pitluck S."/>
            <person name="Peters L."/>
            <person name="Ovchinnikova G."/>
            <person name="Teshima H."/>
            <person name="Detter J.C."/>
            <person name="Han C.S."/>
            <person name="Tapia R."/>
            <person name="Land M.L."/>
            <person name="Hauser L."/>
            <person name="Kyrpides N.C."/>
            <person name="Ivanova N.N."/>
            <person name="Pagani I."/>
            <person name="Huntmann M."/>
            <person name="Wei C.L."/>
            <person name="Davenport K.W."/>
            <person name="Daligault H."/>
            <person name="Chain P.S."/>
            <person name="Chen A."/>
            <person name="Mavromatis K."/>
            <person name="Markowitz V."/>
            <person name="Szeto E."/>
            <person name="Mikhailova N."/>
            <person name="Pati A."/>
            <person name="Wagner M."/>
            <person name="Woyke T."/>
            <person name="Ollivier B."/>
            <person name="Klenk H.P."/>
            <person name="Spring S."/>
            <person name="Loy A."/>
        </authorList>
    </citation>
    <scope>NUCLEOTIDE SEQUENCE [LARGE SCALE GENOMIC DNA]</scope>
    <source>
        <strain evidence="3">ATCC 19365 / DSM 765 / NCIMB 8382 / VKM B-1628</strain>
    </source>
</reference>
<feature type="chain" id="PRO_5003505011" evidence="1">
    <location>
        <begin position="24"/>
        <end position="58"/>
    </location>
</feature>
<keyword evidence="3" id="KW-1185">Reference proteome</keyword>
<keyword evidence="1" id="KW-0732">Signal</keyword>
<evidence type="ECO:0000313" key="2">
    <source>
        <dbReference type="EMBL" id="AET70566.1"/>
    </source>
</evidence>
<dbReference type="AlphaFoldDB" id="G7W758"/>
<dbReference type="EMBL" id="CP003108">
    <property type="protein sequence ID" value="AET70566.1"/>
    <property type="molecule type" value="Genomic_DNA"/>
</dbReference>
<reference evidence="3" key="1">
    <citation type="submission" date="2011-11" db="EMBL/GenBank/DDBJ databases">
        <title>Complete sequence of Desulfosporosinus orientis DSM 765.</title>
        <authorList>
            <person name="Lucas S."/>
            <person name="Han J."/>
            <person name="Lapidus A."/>
            <person name="Cheng J.-F."/>
            <person name="Goodwin L."/>
            <person name="Pitluck S."/>
            <person name="Peters L."/>
            <person name="Ovchinnikova G."/>
            <person name="Teshima H."/>
            <person name="Detter J.C."/>
            <person name="Han C."/>
            <person name="Tapia R."/>
            <person name="Land M."/>
            <person name="Hauser L."/>
            <person name="Kyrpides N."/>
            <person name="Ivanova N."/>
            <person name="Pagani I."/>
            <person name="Pester M."/>
            <person name="Spring S."/>
            <person name="Ollivier B."/>
            <person name="Rattei T."/>
            <person name="Klenk H.-P."/>
            <person name="Wagner M."/>
            <person name="Loy A."/>
            <person name="Woyke T."/>
        </authorList>
    </citation>
    <scope>NUCLEOTIDE SEQUENCE [LARGE SCALE GENOMIC DNA]</scope>
    <source>
        <strain evidence="3">ATCC 19365 / DSM 765 / NCIMB 8382 / VKM B-1628</strain>
    </source>
</reference>
<dbReference type="STRING" id="768706.Desor_5178"/>
<proteinExistence type="predicted"/>
<dbReference type="KEGG" id="dor:Desor_5178"/>
<accession>G7W758</accession>
<dbReference type="RefSeq" id="WP_014187370.1">
    <property type="nucleotide sequence ID" value="NC_016584.1"/>
</dbReference>
<feature type="signal peptide" evidence="1">
    <location>
        <begin position="1"/>
        <end position="23"/>
    </location>
</feature>
<name>G7W758_DESOD</name>
<organism evidence="2 3">
    <name type="scientific">Desulfosporosinus orientis (strain ATCC 19365 / DSM 765 / NCIMB 8382 / VKM B-1628 / Singapore I)</name>
    <name type="common">Desulfotomaculum orientis</name>
    <dbReference type="NCBI Taxonomy" id="768706"/>
    <lineage>
        <taxon>Bacteria</taxon>
        <taxon>Bacillati</taxon>
        <taxon>Bacillota</taxon>
        <taxon>Clostridia</taxon>
        <taxon>Eubacteriales</taxon>
        <taxon>Desulfitobacteriaceae</taxon>
        <taxon>Desulfosporosinus</taxon>
    </lineage>
</organism>
<protein>
    <submittedName>
        <fullName evidence="2">Uncharacterized protein</fullName>
    </submittedName>
</protein>